<keyword evidence="2" id="KW-0479">Metal-binding</keyword>
<dbReference type="CDD" id="cd00207">
    <property type="entry name" value="fer2"/>
    <property type="match status" value="1"/>
</dbReference>
<dbReference type="PANTHER" id="PTHR44379:SF8">
    <property type="entry name" value="XANTHINE DEHYDROGENASE IRON-SULFUR-BINDING SUBUNIT XDHC-RELATED"/>
    <property type="match status" value="1"/>
</dbReference>
<evidence type="ECO:0000313" key="9">
    <source>
        <dbReference type="Proteomes" id="UP000199520"/>
    </source>
</evidence>
<dbReference type="RefSeq" id="WP_090933388.1">
    <property type="nucleotide sequence ID" value="NZ_FOTS01000006.1"/>
</dbReference>
<protein>
    <submittedName>
        <fullName evidence="8">Purine hydroxylase delta subunit apoprotein</fullName>
    </submittedName>
</protein>
<comment type="pathway">
    <text evidence="6">Alkaloid degradation; nicotine degradation.</text>
</comment>
<evidence type="ECO:0000256" key="6">
    <source>
        <dbReference type="ARBA" id="ARBA00060707"/>
    </source>
</evidence>
<keyword evidence="1" id="KW-0001">2Fe-2S</keyword>
<dbReference type="SUPFAM" id="SSF54292">
    <property type="entry name" value="2Fe-2S ferredoxin-like"/>
    <property type="match status" value="1"/>
</dbReference>
<keyword evidence="5" id="KW-0411">Iron-sulfur</keyword>
<dbReference type="Proteomes" id="UP000199520">
    <property type="component" value="Unassembled WGS sequence"/>
</dbReference>
<dbReference type="Pfam" id="PF01799">
    <property type="entry name" value="Fer2_2"/>
    <property type="match status" value="1"/>
</dbReference>
<name>A0A1I4I428_9FIRM</name>
<proteinExistence type="predicted"/>
<organism evidence="8 9">
    <name type="scientific">Pelosinus propionicus DSM 13327</name>
    <dbReference type="NCBI Taxonomy" id="1123291"/>
    <lineage>
        <taxon>Bacteria</taxon>
        <taxon>Bacillati</taxon>
        <taxon>Bacillota</taxon>
        <taxon>Negativicutes</taxon>
        <taxon>Selenomonadales</taxon>
        <taxon>Sporomusaceae</taxon>
        <taxon>Pelosinus</taxon>
    </lineage>
</organism>
<dbReference type="Gene3D" id="1.10.150.120">
    <property type="entry name" value="[2Fe-2S]-binding domain"/>
    <property type="match status" value="1"/>
</dbReference>
<evidence type="ECO:0000256" key="3">
    <source>
        <dbReference type="ARBA" id="ARBA00023002"/>
    </source>
</evidence>
<dbReference type="Gene3D" id="3.10.20.30">
    <property type="match status" value="1"/>
</dbReference>
<dbReference type="GO" id="GO:0051537">
    <property type="term" value="F:2 iron, 2 sulfur cluster binding"/>
    <property type="evidence" value="ECO:0007669"/>
    <property type="project" value="UniProtKB-KW"/>
</dbReference>
<dbReference type="EMBL" id="FOTS01000006">
    <property type="protein sequence ID" value="SFL48723.1"/>
    <property type="molecule type" value="Genomic_DNA"/>
</dbReference>
<dbReference type="AlphaFoldDB" id="A0A1I4I428"/>
<dbReference type="GO" id="GO:0016491">
    <property type="term" value="F:oxidoreductase activity"/>
    <property type="evidence" value="ECO:0007669"/>
    <property type="project" value="UniProtKB-KW"/>
</dbReference>
<keyword evidence="9" id="KW-1185">Reference proteome</keyword>
<dbReference type="SUPFAM" id="SSF47741">
    <property type="entry name" value="CO dehydrogenase ISP C-domain like"/>
    <property type="match status" value="1"/>
</dbReference>
<evidence type="ECO:0000313" key="8">
    <source>
        <dbReference type="EMBL" id="SFL48723.1"/>
    </source>
</evidence>
<keyword evidence="4" id="KW-0408">Iron</keyword>
<dbReference type="FunFam" id="1.10.150.120:FF:000003">
    <property type="entry name" value="Carbon monoxide dehydrogenase, small subunit"/>
    <property type="match status" value="1"/>
</dbReference>
<evidence type="ECO:0000256" key="1">
    <source>
        <dbReference type="ARBA" id="ARBA00022714"/>
    </source>
</evidence>
<evidence type="ECO:0000256" key="4">
    <source>
        <dbReference type="ARBA" id="ARBA00023004"/>
    </source>
</evidence>
<dbReference type="InterPro" id="IPR001041">
    <property type="entry name" value="2Fe-2S_ferredoxin-type"/>
</dbReference>
<dbReference type="InterPro" id="IPR036010">
    <property type="entry name" value="2Fe-2S_ferredoxin-like_sf"/>
</dbReference>
<dbReference type="PROSITE" id="PS00197">
    <property type="entry name" value="2FE2S_FER_1"/>
    <property type="match status" value="1"/>
</dbReference>
<dbReference type="OrthoDB" id="9796880at2"/>
<dbReference type="Pfam" id="PF00111">
    <property type="entry name" value="Fer2"/>
    <property type="match status" value="1"/>
</dbReference>
<evidence type="ECO:0000259" key="7">
    <source>
        <dbReference type="PROSITE" id="PS51085"/>
    </source>
</evidence>
<sequence>MSTVKVNFILNNKPVSLEVTPDCRVIDMLRENLDLTGTKMGCGEGDCGACTIIIDGKTANSCLVLAAQLDGKMVVTIEGLGSYDKLDALQQAFIDEGAVQCGFCTPGMLLSAKVLLDHNPTPSRQEIMQSISGNLCRCTGYAKIANAIEKACGK</sequence>
<dbReference type="STRING" id="1123291.SAMN04490355_100680"/>
<dbReference type="InterPro" id="IPR002888">
    <property type="entry name" value="2Fe-2S-bd"/>
</dbReference>
<dbReference type="PANTHER" id="PTHR44379">
    <property type="entry name" value="OXIDOREDUCTASE WITH IRON-SULFUR SUBUNIT"/>
    <property type="match status" value="1"/>
</dbReference>
<dbReference type="InterPro" id="IPR006058">
    <property type="entry name" value="2Fe2S_fd_BS"/>
</dbReference>
<evidence type="ECO:0000256" key="2">
    <source>
        <dbReference type="ARBA" id="ARBA00022723"/>
    </source>
</evidence>
<dbReference type="InterPro" id="IPR012675">
    <property type="entry name" value="Beta-grasp_dom_sf"/>
</dbReference>
<feature type="domain" description="2Fe-2S ferredoxin-type" evidence="7">
    <location>
        <begin position="4"/>
        <end position="80"/>
    </location>
</feature>
<gene>
    <name evidence="8" type="ORF">SAMN04490355_100680</name>
</gene>
<dbReference type="InterPro" id="IPR051452">
    <property type="entry name" value="Diverse_Oxidoreductases"/>
</dbReference>
<keyword evidence="3" id="KW-0560">Oxidoreductase</keyword>
<dbReference type="GO" id="GO:0046872">
    <property type="term" value="F:metal ion binding"/>
    <property type="evidence" value="ECO:0007669"/>
    <property type="project" value="UniProtKB-KW"/>
</dbReference>
<dbReference type="FunFam" id="3.10.20.30:FF:000020">
    <property type="entry name" value="Xanthine dehydrogenase iron-sulfur subunit"/>
    <property type="match status" value="1"/>
</dbReference>
<dbReference type="PROSITE" id="PS51085">
    <property type="entry name" value="2FE2S_FER_2"/>
    <property type="match status" value="1"/>
</dbReference>
<dbReference type="InterPro" id="IPR036884">
    <property type="entry name" value="2Fe-2S-bd_dom_sf"/>
</dbReference>
<reference evidence="9" key="1">
    <citation type="submission" date="2016-10" db="EMBL/GenBank/DDBJ databases">
        <authorList>
            <person name="Varghese N."/>
            <person name="Submissions S."/>
        </authorList>
    </citation>
    <scope>NUCLEOTIDE SEQUENCE [LARGE SCALE GENOMIC DNA]</scope>
    <source>
        <strain evidence="9">DSM 13327</strain>
    </source>
</reference>
<evidence type="ECO:0000256" key="5">
    <source>
        <dbReference type="ARBA" id="ARBA00023014"/>
    </source>
</evidence>
<accession>A0A1I4I428</accession>